<gene>
    <name evidence="4" type="ORF">HZF24_06165</name>
</gene>
<dbReference type="GO" id="GO:0003677">
    <property type="term" value="F:DNA binding"/>
    <property type="evidence" value="ECO:0007669"/>
    <property type="project" value="InterPro"/>
</dbReference>
<protein>
    <submittedName>
        <fullName evidence="4">Response regulator transcription factor</fullName>
    </submittedName>
</protein>
<dbReference type="PROSITE" id="PS50930">
    <property type="entry name" value="HTH_LYTTR"/>
    <property type="match status" value="1"/>
</dbReference>
<dbReference type="CDD" id="cd00156">
    <property type="entry name" value="REC"/>
    <property type="match status" value="1"/>
</dbReference>
<dbReference type="Gene3D" id="2.40.50.1020">
    <property type="entry name" value="LytTr DNA-binding domain"/>
    <property type="match status" value="1"/>
</dbReference>
<dbReference type="InterPro" id="IPR011006">
    <property type="entry name" value="CheY-like_superfamily"/>
</dbReference>
<keyword evidence="5" id="KW-1185">Reference proteome</keyword>
<comment type="caution">
    <text evidence="4">The sequence shown here is derived from an EMBL/GenBank/DDBJ whole genome shotgun (WGS) entry which is preliminary data.</text>
</comment>
<dbReference type="Pfam" id="PF00072">
    <property type="entry name" value="Response_reg"/>
    <property type="match status" value="1"/>
</dbReference>
<dbReference type="RefSeq" id="WP_179237420.1">
    <property type="nucleotide sequence ID" value="NZ_JACBNQ010000004.1"/>
</dbReference>
<dbReference type="EMBL" id="JACBNQ010000004">
    <property type="protein sequence ID" value="NYB73724.1"/>
    <property type="molecule type" value="Genomic_DNA"/>
</dbReference>
<evidence type="ECO:0000313" key="4">
    <source>
        <dbReference type="EMBL" id="NYB73724.1"/>
    </source>
</evidence>
<dbReference type="SUPFAM" id="SSF52172">
    <property type="entry name" value="CheY-like"/>
    <property type="match status" value="1"/>
</dbReference>
<dbReference type="PROSITE" id="PS50110">
    <property type="entry name" value="RESPONSE_REGULATORY"/>
    <property type="match status" value="1"/>
</dbReference>
<feature type="modified residue" description="4-aspartylphosphate" evidence="1">
    <location>
        <position position="57"/>
    </location>
</feature>
<evidence type="ECO:0000259" key="3">
    <source>
        <dbReference type="PROSITE" id="PS50930"/>
    </source>
</evidence>
<dbReference type="AlphaFoldDB" id="A0A974BIA8"/>
<evidence type="ECO:0000313" key="5">
    <source>
        <dbReference type="Proteomes" id="UP000611629"/>
    </source>
</evidence>
<accession>A0A974BIA8</accession>
<dbReference type="GO" id="GO:0000156">
    <property type="term" value="F:phosphorelay response regulator activity"/>
    <property type="evidence" value="ECO:0007669"/>
    <property type="project" value="InterPro"/>
</dbReference>
<proteinExistence type="predicted"/>
<feature type="domain" description="HTH LytTR-type" evidence="3">
    <location>
        <begin position="130"/>
        <end position="229"/>
    </location>
</feature>
<dbReference type="SMART" id="SM00448">
    <property type="entry name" value="REC"/>
    <property type="match status" value="1"/>
</dbReference>
<feature type="domain" description="Response regulatory" evidence="2">
    <location>
        <begin position="2"/>
        <end position="120"/>
    </location>
</feature>
<dbReference type="Pfam" id="PF04397">
    <property type="entry name" value="LytTR"/>
    <property type="match status" value="1"/>
</dbReference>
<dbReference type="Proteomes" id="UP000611629">
    <property type="component" value="Unassembled WGS sequence"/>
</dbReference>
<evidence type="ECO:0000256" key="1">
    <source>
        <dbReference type="PROSITE-ProRule" id="PRU00169"/>
    </source>
</evidence>
<dbReference type="InterPro" id="IPR007492">
    <property type="entry name" value="LytTR_DNA-bd_dom"/>
</dbReference>
<keyword evidence="1" id="KW-0597">Phosphoprotein</keyword>
<dbReference type="PANTHER" id="PTHR37299:SF1">
    <property type="entry name" value="STAGE 0 SPORULATION PROTEIN A HOMOLOG"/>
    <property type="match status" value="1"/>
</dbReference>
<reference evidence="4" key="1">
    <citation type="submission" date="2020-07" db="EMBL/GenBank/DDBJ databases">
        <title>Genomic analysis of a strain of Sedimentibacter Hydroxybenzoicus DSM7310.</title>
        <authorList>
            <person name="Ma S."/>
        </authorList>
    </citation>
    <scope>NUCLEOTIDE SEQUENCE</scope>
    <source>
        <strain evidence="4">DSM 7310</strain>
    </source>
</reference>
<evidence type="ECO:0000259" key="2">
    <source>
        <dbReference type="PROSITE" id="PS50110"/>
    </source>
</evidence>
<organism evidence="4 5">
    <name type="scientific">Sedimentibacter hydroxybenzoicus DSM 7310</name>
    <dbReference type="NCBI Taxonomy" id="1123245"/>
    <lineage>
        <taxon>Bacteria</taxon>
        <taxon>Bacillati</taxon>
        <taxon>Bacillota</taxon>
        <taxon>Tissierellia</taxon>
        <taxon>Sedimentibacter</taxon>
    </lineage>
</organism>
<dbReference type="SMART" id="SM00850">
    <property type="entry name" value="LytTR"/>
    <property type="match status" value="1"/>
</dbReference>
<dbReference type="InterPro" id="IPR001789">
    <property type="entry name" value="Sig_transdc_resp-reg_receiver"/>
</dbReference>
<dbReference type="InterPro" id="IPR046947">
    <property type="entry name" value="LytR-like"/>
</dbReference>
<dbReference type="PANTHER" id="PTHR37299">
    <property type="entry name" value="TRANSCRIPTIONAL REGULATOR-RELATED"/>
    <property type="match status" value="1"/>
</dbReference>
<dbReference type="Gene3D" id="3.40.50.2300">
    <property type="match status" value="1"/>
</dbReference>
<name>A0A974BIA8_SEDHY</name>
<sequence length="237" mass="26918">MRIAICDDIKGDVVHLHELLKEYLYTNSLDADIDTFESGEALLSAFEPGKYQIIFQDIYMNGMTGMEVAEQIRETDKDVAIILTTASLEHGIASYKVNAAYYIVKPVEQTNLTQGMARCHEHVNQYAKVIEIMENRQSVRLRLRDIFYVESQKRACVFQTATEEIKTNSSMDKIAGQLNGFPFVRCHRSFIVNLLHVADMLNQDFVMESGAKVPISKSCHAAAKKAFKEFFRAKMMG</sequence>